<feature type="chain" id="PRO_5044192928" evidence="2">
    <location>
        <begin position="18"/>
        <end position="214"/>
    </location>
</feature>
<evidence type="ECO:0000313" key="3">
    <source>
        <dbReference type="EnsemblProtists" id="EOD05811"/>
    </source>
</evidence>
<keyword evidence="2" id="KW-0732">Signal</keyword>
<dbReference type="KEGG" id="ehx:EMIHUDRAFT_219926"/>
<feature type="transmembrane region" description="Helical" evidence="1">
    <location>
        <begin position="56"/>
        <end position="75"/>
    </location>
</feature>
<feature type="signal peptide" evidence="2">
    <location>
        <begin position="1"/>
        <end position="17"/>
    </location>
</feature>
<protein>
    <submittedName>
        <fullName evidence="3">Uncharacterized protein</fullName>
    </submittedName>
</protein>
<name>A0A0D3I3H6_EMIH1</name>
<dbReference type="eggNOG" id="ENOG502SYTX">
    <property type="taxonomic scope" value="Eukaryota"/>
</dbReference>
<dbReference type="EnsemblProtists" id="EOD05811">
    <property type="protein sequence ID" value="EOD05811"/>
    <property type="gene ID" value="EMIHUDRAFT_219926"/>
</dbReference>
<evidence type="ECO:0000256" key="2">
    <source>
        <dbReference type="SAM" id="SignalP"/>
    </source>
</evidence>
<dbReference type="GeneID" id="17251953"/>
<proteinExistence type="predicted"/>
<sequence length="214" mass="23665">MRAPPLVLLTLLPSCAALSPPRPCLLAAARGPAQQQPPPAPTPASAYSDDNMPMPITFRAVAAVAFADLLVYLLLPEGERFGPLARRLPRVTWSMLTVLFSLLTDSGTQPWLALLLSLLLASSAATDLLWWLPYYMLTVEWETCSGGLFTKRVCHPHQPWDRFLLFALCLATGVFYTLAAIHSFGAFQFMREEEAERRMRRSFASALEAGRTQG</sequence>
<evidence type="ECO:0000256" key="1">
    <source>
        <dbReference type="SAM" id="Phobius"/>
    </source>
</evidence>
<keyword evidence="1" id="KW-1133">Transmembrane helix</keyword>
<reference evidence="3" key="2">
    <citation type="submission" date="2024-10" db="UniProtKB">
        <authorList>
            <consortium name="EnsemblProtists"/>
        </authorList>
    </citation>
    <scope>IDENTIFICATION</scope>
</reference>
<dbReference type="HOGENOM" id="CLU_1291089_0_0_1"/>
<accession>A0A0D3I3H6</accession>
<dbReference type="RefSeq" id="XP_005758240.1">
    <property type="nucleotide sequence ID" value="XM_005758183.1"/>
</dbReference>
<keyword evidence="4" id="KW-1185">Reference proteome</keyword>
<feature type="transmembrane region" description="Helical" evidence="1">
    <location>
        <begin position="163"/>
        <end position="190"/>
    </location>
</feature>
<dbReference type="Proteomes" id="UP000013827">
    <property type="component" value="Unassembled WGS sequence"/>
</dbReference>
<organism evidence="3 4">
    <name type="scientific">Emiliania huxleyi (strain CCMP1516)</name>
    <dbReference type="NCBI Taxonomy" id="280463"/>
    <lineage>
        <taxon>Eukaryota</taxon>
        <taxon>Haptista</taxon>
        <taxon>Haptophyta</taxon>
        <taxon>Prymnesiophyceae</taxon>
        <taxon>Isochrysidales</taxon>
        <taxon>Noelaerhabdaceae</taxon>
        <taxon>Emiliania</taxon>
    </lineage>
</organism>
<dbReference type="PaxDb" id="2903-EOD05811"/>
<keyword evidence="1" id="KW-0472">Membrane</keyword>
<keyword evidence="1" id="KW-0812">Transmembrane</keyword>
<reference evidence="4" key="1">
    <citation type="journal article" date="2013" name="Nature">
        <title>Pan genome of the phytoplankton Emiliania underpins its global distribution.</title>
        <authorList>
            <person name="Read B.A."/>
            <person name="Kegel J."/>
            <person name="Klute M.J."/>
            <person name="Kuo A."/>
            <person name="Lefebvre S.C."/>
            <person name="Maumus F."/>
            <person name="Mayer C."/>
            <person name="Miller J."/>
            <person name="Monier A."/>
            <person name="Salamov A."/>
            <person name="Young J."/>
            <person name="Aguilar M."/>
            <person name="Claverie J.M."/>
            <person name="Frickenhaus S."/>
            <person name="Gonzalez K."/>
            <person name="Herman E.K."/>
            <person name="Lin Y.C."/>
            <person name="Napier J."/>
            <person name="Ogata H."/>
            <person name="Sarno A.F."/>
            <person name="Shmutz J."/>
            <person name="Schroeder D."/>
            <person name="de Vargas C."/>
            <person name="Verret F."/>
            <person name="von Dassow P."/>
            <person name="Valentin K."/>
            <person name="Van de Peer Y."/>
            <person name="Wheeler G."/>
            <person name="Dacks J.B."/>
            <person name="Delwiche C.F."/>
            <person name="Dyhrman S.T."/>
            <person name="Glockner G."/>
            <person name="John U."/>
            <person name="Richards T."/>
            <person name="Worden A.Z."/>
            <person name="Zhang X."/>
            <person name="Grigoriev I.V."/>
            <person name="Allen A.E."/>
            <person name="Bidle K."/>
            <person name="Borodovsky M."/>
            <person name="Bowler C."/>
            <person name="Brownlee C."/>
            <person name="Cock J.M."/>
            <person name="Elias M."/>
            <person name="Gladyshev V.N."/>
            <person name="Groth M."/>
            <person name="Guda C."/>
            <person name="Hadaegh A."/>
            <person name="Iglesias-Rodriguez M.D."/>
            <person name="Jenkins J."/>
            <person name="Jones B.M."/>
            <person name="Lawson T."/>
            <person name="Leese F."/>
            <person name="Lindquist E."/>
            <person name="Lobanov A."/>
            <person name="Lomsadze A."/>
            <person name="Malik S.B."/>
            <person name="Marsh M.E."/>
            <person name="Mackinder L."/>
            <person name="Mock T."/>
            <person name="Mueller-Roeber B."/>
            <person name="Pagarete A."/>
            <person name="Parker M."/>
            <person name="Probert I."/>
            <person name="Quesneville H."/>
            <person name="Raines C."/>
            <person name="Rensing S.A."/>
            <person name="Riano-Pachon D.M."/>
            <person name="Richier S."/>
            <person name="Rokitta S."/>
            <person name="Shiraiwa Y."/>
            <person name="Soanes D.M."/>
            <person name="van der Giezen M."/>
            <person name="Wahlund T.M."/>
            <person name="Williams B."/>
            <person name="Wilson W."/>
            <person name="Wolfe G."/>
            <person name="Wurch L.L."/>
        </authorList>
    </citation>
    <scope>NUCLEOTIDE SEQUENCE</scope>
</reference>
<evidence type="ECO:0000313" key="4">
    <source>
        <dbReference type="Proteomes" id="UP000013827"/>
    </source>
</evidence>
<dbReference type="AlphaFoldDB" id="A0A0D3I3H6"/>